<dbReference type="CDD" id="cd00082">
    <property type="entry name" value="HisKA"/>
    <property type="match status" value="1"/>
</dbReference>
<dbReference type="Pfam" id="PF08448">
    <property type="entry name" value="PAS_4"/>
    <property type="match status" value="1"/>
</dbReference>
<dbReference type="Pfam" id="PF02518">
    <property type="entry name" value="HATPase_c"/>
    <property type="match status" value="1"/>
</dbReference>
<evidence type="ECO:0000259" key="9">
    <source>
        <dbReference type="PROSITE" id="PS50109"/>
    </source>
</evidence>
<dbReference type="KEGG" id="mbd:MEBOL_002600"/>
<dbReference type="PROSITE" id="PS50109">
    <property type="entry name" value="HIS_KIN"/>
    <property type="match status" value="1"/>
</dbReference>
<dbReference type="InterPro" id="IPR003661">
    <property type="entry name" value="HisK_dim/P_dom"/>
</dbReference>
<dbReference type="SMART" id="SM00387">
    <property type="entry name" value="HATPase_c"/>
    <property type="match status" value="1"/>
</dbReference>
<dbReference type="InterPro" id="IPR005467">
    <property type="entry name" value="His_kinase_dom"/>
</dbReference>
<feature type="domain" description="Histidine kinase" evidence="9">
    <location>
        <begin position="346"/>
        <end position="564"/>
    </location>
</feature>
<dbReference type="PRINTS" id="PR00344">
    <property type="entry name" value="BCTRLSENSOR"/>
</dbReference>
<dbReference type="Gene3D" id="1.10.287.130">
    <property type="match status" value="1"/>
</dbReference>
<evidence type="ECO:0000256" key="2">
    <source>
        <dbReference type="ARBA" id="ARBA00012438"/>
    </source>
</evidence>
<dbReference type="InterPro" id="IPR003018">
    <property type="entry name" value="GAF"/>
</dbReference>
<dbReference type="NCBIfam" id="TIGR00229">
    <property type="entry name" value="sensory_box"/>
    <property type="match status" value="1"/>
</dbReference>
<dbReference type="SUPFAM" id="SSF55781">
    <property type="entry name" value="GAF domain-like"/>
    <property type="match status" value="1"/>
</dbReference>
<dbReference type="InterPro" id="IPR029016">
    <property type="entry name" value="GAF-like_dom_sf"/>
</dbReference>
<evidence type="ECO:0000256" key="8">
    <source>
        <dbReference type="ARBA" id="ARBA00023012"/>
    </source>
</evidence>
<evidence type="ECO:0000256" key="4">
    <source>
        <dbReference type="ARBA" id="ARBA00022679"/>
    </source>
</evidence>
<gene>
    <name evidence="11" type="ORF">MEBOL_002600</name>
</gene>
<protein>
    <recommendedName>
        <fullName evidence="2">histidine kinase</fullName>
        <ecNumber evidence="2">2.7.13.3</ecNumber>
    </recommendedName>
</protein>
<name>A0A250IDB1_9BACT</name>
<evidence type="ECO:0000259" key="10">
    <source>
        <dbReference type="PROSITE" id="PS50112"/>
    </source>
</evidence>
<sequence length="564" mass="61423">MSPAESTRLQVLRRYAALDNPTEQEFDDLAALAGTLCQAPIALVSRVEQDQQRLLACIGGLTPEQRGASLAFCEQTLLSGQELFVLRDARQEPFLATLPLVQDAPGVRACFGVPLFDAEGTALGALCVLLNEVRVPTALQEQALRTLGRQVVAQIELRRRVAAAARSSLERDQERQEMLDALIQQTGDGVLVVDTQGRPQLLNPAAREQFGITEEEGALLLMKPDAWLGLETQKPMERRYRPLERALRGEVVRGIGWGVRHAHGAMRVLTGTASPLSRADGSRWGAVLITRDETERMRADLALRALAESLQEANQKLGSEMAARVAALEQLRHADRLNTVGKLGSGIAHELGTPMAVISGHAAMIADAEVEGEAARQSARTIRLQAERMASIIRQLLDFARRRQPEKSEVDLRAVLKQVLALLAPLSVRRMQRLEWVEPPEPVRAQVDPGQLQQALTNLVVNALHASPEKGLVTVRLSTTEATQRGPPPSACACALIEVIDRGSGIDPANLQKIFEPFFTTKPVGEGTGLGLPVSLEIVREHGGWLDVRSTPGEGTHFSLFLPL</sequence>
<evidence type="ECO:0000256" key="3">
    <source>
        <dbReference type="ARBA" id="ARBA00022553"/>
    </source>
</evidence>
<dbReference type="EMBL" id="CP022163">
    <property type="protein sequence ID" value="ATB29151.1"/>
    <property type="molecule type" value="Genomic_DNA"/>
</dbReference>
<accession>A0A250IDB1</accession>
<dbReference type="AlphaFoldDB" id="A0A250IDB1"/>
<dbReference type="PANTHER" id="PTHR43065">
    <property type="entry name" value="SENSOR HISTIDINE KINASE"/>
    <property type="match status" value="1"/>
</dbReference>
<dbReference type="GO" id="GO:0005524">
    <property type="term" value="F:ATP binding"/>
    <property type="evidence" value="ECO:0007669"/>
    <property type="project" value="UniProtKB-KW"/>
</dbReference>
<dbReference type="InterPro" id="IPR004358">
    <property type="entry name" value="Sig_transdc_His_kin-like_C"/>
</dbReference>
<keyword evidence="6 11" id="KW-0418">Kinase</keyword>
<dbReference type="InterPro" id="IPR013656">
    <property type="entry name" value="PAS_4"/>
</dbReference>
<dbReference type="Proteomes" id="UP000217289">
    <property type="component" value="Chromosome"/>
</dbReference>
<keyword evidence="8" id="KW-0902">Two-component regulatory system</keyword>
<proteinExistence type="predicted"/>
<dbReference type="GO" id="GO:0000155">
    <property type="term" value="F:phosphorelay sensor kinase activity"/>
    <property type="evidence" value="ECO:0007669"/>
    <property type="project" value="InterPro"/>
</dbReference>
<evidence type="ECO:0000256" key="7">
    <source>
        <dbReference type="ARBA" id="ARBA00022840"/>
    </source>
</evidence>
<dbReference type="InterPro" id="IPR036890">
    <property type="entry name" value="HATPase_C_sf"/>
</dbReference>
<keyword evidence="12" id="KW-1185">Reference proteome</keyword>
<evidence type="ECO:0000256" key="6">
    <source>
        <dbReference type="ARBA" id="ARBA00022777"/>
    </source>
</evidence>
<reference evidence="11 12" key="1">
    <citation type="submission" date="2017-06" db="EMBL/GenBank/DDBJ databases">
        <authorList>
            <person name="Kim H.J."/>
            <person name="Triplett B.A."/>
        </authorList>
    </citation>
    <scope>NUCLEOTIDE SEQUENCE [LARGE SCALE GENOMIC DNA]</scope>
    <source>
        <strain evidence="11 12">DSM 14713</strain>
    </source>
</reference>
<dbReference type="InterPro" id="IPR000014">
    <property type="entry name" value="PAS"/>
</dbReference>
<dbReference type="Gene3D" id="3.30.565.10">
    <property type="entry name" value="Histidine kinase-like ATPase, C-terminal domain"/>
    <property type="match status" value="1"/>
</dbReference>
<dbReference type="CDD" id="cd00130">
    <property type="entry name" value="PAS"/>
    <property type="match status" value="1"/>
</dbReference>
<dbReference type="Pfam" id="PF01590">
    <property type="entry name" value="GAF"/>
    <property type="match status" value="1"/>
</dbReference>
<dbReference type="Pfam" id="PF00512">
    <property type="entry name" value="HisKA"/>
    <property type="match status" value="1"/>
</dbReference>
<dbReference type="SUPFAM" id="SSF47384">
    <property type="entry name" value="Homodimeric domain of signal transducing histidine kinase"/>
    <property type="match status" value="1"/>
</dbReference>
<evidence type="ECO:0000313" key="11">
    <source>
        <dbReference type="EMBL" id="ATB29151.1"/>
    </source>
</evidence>
<dbReference type="EC" id="2.7.13.3" evidence="2"/>
<keyword evidence="4" id="KW-0808">Transferase</keyword>
<evidence type="ECO:0000313" key="12">
    <source>
        <dbReference type="Proteomes" id="UP000217289"/>
    </source>
</evidence>
<dbReference type="PROSITE" id="PS50112">
    <property type="entry name" value="PAS"/>
    <property type="match status" value="1"/>
</dbReference>
<dbReference type="PANTHER" id="PTHR43065:SF10">
    <property type="entry name" value="PEROXIDE STRESS-ACTIVATED HISTIDINE KINASE MAK3"/>
    <property type="match status" value="1"/>
</dbReference>
<keyword evidence="5" id="KW-0547">Nucleotide-binding</keyword>
<dbReference type="RefSeq" id="WP_170115496.1">
    <property type="nucleotide sequence ID" value="NZ_CP022163.1"/>
</dbReference>
<dbReference type="Gene3D" id="3.30.450.20">
    <property type="entry name" value="PAS domain"/>
    <property type="match status" value="1"/>
</dbReference>
<feature type="domain" description="PAS" evidence="10">
    <location>
        <begin position="175"/>
        <end position="216"/>
    </location>
</feature>
<dbReference type="InterPro" id="IPR036097">
    <property type="entry name" value="HisK_dim/P_sf"/>
</dbReference>
<dbReference type="SUPFAM" id="SSF55785">
    <property type="entry name" value="PYP-like sensor domain (PAS domain)"/>
    <property type="match status" value="1"/>
</dbReference>
<comment type="catalytic activity">
    <reaction evidence="1">
        <text>ATP + protein L-histidine = ADP + protein N-phospho-L-histidine.</text>
        <dbReference type="EC" id="2.7.13.3"/>
    </reaction>
</comment>
<keyword evidence="7" id="KW-0067">ATP-binding</keyword>
<organism evidence="11 12">
    <name type="scientific">Melittangium boletus DSM 14713</name>
    <dbReference type="NCBI Taxonomy" id="1294270"/>
    <lineage>
        <taxon>Bacteria</taxon>
        <taxon>Pseudomonadati</taxon>
        <taxon>Myxococcota</taxon>
        <taxon>Myxococcia</taxon>
        <taxon>Myxococcales</taxon>
        <taxon>Cystobacterineae</taxon>
        <taxon>Archangiaceae</taxon>
        <taxon>Melittangium</taxon>
    </lineage>
</organism>
<dbReference type="Gene3D" id="3.30.450.40">
    <property type="match status" value="1"/>
</dbReference>
<evidence type="ECO:0000256" key="5">
    <source>
        <dbReference type="ARBA" id="ARBA00022741"/>
    </source>
</evidence>
<dbReference type="InterPro" id="IPR003594">
    <property type="entry name" value="HATPase_dom"/>
</dbReference>
<dbReference type="SMART" id="SM00388">
    <property type="entry name" value="HisKA"/>
    <property type="match status" value="1"/>
</dbReference>
<dbReference type="SUPFAM" id="SSF55874">
    <property type="entry name" value="ATPase domain of HSP90 chaperone/DNA topoisomerase II/histidine kinase"/>
    <property type="match status" value="1"/>
</dbReference>
<keyword evidence="3" id="KW-0597">Phosphoprotein</keyword>
<dbReference type="InterPro" id="IPR035965">
    <property type="entry name" value="PAS-like_dom_sf"/>
</dbReference>
<evidence type="ECO:0000256" key="1">
    <source>
        <dbReference type="ARBA" id="ARBA00000085"/>
    </source>
</evidence>